<dbReference type="KEGG" id="mbrn:90967450"/>
<proteinExistence type="predicted"/>
<dbReference type="Proteomes" id="UP000510686">
    <property type="component" value="Chromosome 1"/>
</dbReference>
<reference evidence="1 2" key="1">
    <citation type="submission" date="2020-07" db="EMBL/GenBank/DDBJ databases">
        <title>Telomere length de novo assembly of all 7 chromosomes of the fungus, Metarhizium brunneum, using a novel assembly pipeline.</title>
        <authorList>
            <person name="Saud z."/>
            <person name="Kortsinoglou A."/>
            <person name="Kouvelis V.N."/>
            <person name="Butt T.M."/>
        </authorList>
    </citation>
    <scope>NUCLEOTIDE SEQUENCE [LARGE SCALE GENOMIC DNA]</scope>
    <source>
        <strain evidence="1 2">4556</strain>
    </source>
</reference>
<name>A0A7D5YXQ3_9HYPO</name>
<dbReference type="AlphaFoldDB" id="A0A7D5YXQ3"/>
<protein>
    <submittedName>
        <fullName evidence="1">Uncharacterized protein</fullName>
    </submittedName>
</protein>
<accession>A0A7D5YXQ3</accession>
<gene>
    <name evidence="1" type="ORF">G6M90_00g011260</name>
</gene>
<dbReference type="GeneID" id="90967450"/>
<evidence type="ECO:0000313" key="2">
    <source>
        <dbReference type="Proteomes" id="UP000510686"/>
    </source>
</evidence>
<dbReference type="EMBL" id="CP058932">
    <property type="protein sequence ID" value="QLI65263.1"/>
    <property type="molecule type" value="Genomic_DNA"/>
</dbReference>
<keyword evidence="2" id="KW-1185">Reference proteome</keyword>
<dbReference type="RefSeq" id="XP_065985922.1">
    <property type="nucleotide sequence ID" value="XM_066129707.1"/>
</dbReference>
<organism evidence="1 2">
    <name type="scientific">Metarhizium brunneum</name>
    <dbReference type="NCBI Taxonomy" id="500148"/>
    <lineage>
        <taxon>Eukaryota</taxon>
        <taxon>Fungi</taxon>
        <taxon>Dikarya</taxon>
        <taxon>Ascomycota</taxon>
        <taxon>Pezizomycotina</taxon>
        <taxon>Sordariomycetes</taxon>
        <taxon>Hypocreomycetidae</taxon>
        <taxon>Hypocreales</taxon>
        <taxon>Clavicipitaceae</taxon>
        <taxon>Metarhizium</taxon>
    </lineage>
</organism>
<sequence length="42" mass="4605">MRAHDSCGRSIQAYSINIQPTQQPHARILFSTSSGLQPHGRG</sequence>
<evidence type="ECO:0000313" key="1">
    <source>
        <dbReference type="EMBL" id="QLI65263.1"/>
    </source>
</evidence>